<dbReference type="AlphaFoldDB" id="A0A229SLF6"/>
<organism evidence="1 2">
    <name type="scientific">Amycolatopsis vastitatis</name>
    <dbReference type="NCBI Taxonomy" id="1905142"/>
    <lineage>
        <taxon>Bacteria</taxon>
        <taxon>Bacillati</taxon>
        <taxon>Actinomycetota</taxon>
        <taxon>Actinomycetes</taxon>
        <taxon>Pseudonocardiales</taxon>
        <taxon>Pseudonocardiaceae</taxon>
        <taxon>Amycolatopsis</taxon>
    </lineage>
</organism>
<evidence type="ECO:0000313" key="2">
    <source>
        <dbReference type="Proteomes" id="UP000215199"/>
    </source>
</evidence>
<sequence>MLLADCTPSQLEIRSIVGMGRANSTTLTELTAYFPRRHDDAIRKRVLRIAEGESGVLTLVGGPKSGKKRALWEAIRSSRPGMLSPLLEGWWIWPGTSPSDPQSLLEQVGELPPKAVLWLPNAGRYLFDHGSELGERVARTLRDLVYDGQRKPIMILMTLRPKDLHALNTAPAAGQPGSYIHIPQLLAGSVITVPEHFTEVEISAASASEDPRIVEAAQRSADGYLTQYLVEAPDFQARFSMASPTARAIMQCIIDARGIGHGQWMREALLENGANGYLPEWELARLSENWFEAALDELTACDAGETGMLLVRTPVDPGGSRRERLLRLNDYLECQYVTEAGHPRLPAQHLWPLLYTYAHSESLIDLGCECRRRGLFREAAEFFLRVRDGDGATARRELASMMHQAGRTDEALELYRAAARHHSDAAVLAGGKILLEAGRPEAAIEWLSQSKAPGNSESLKLMAIAYVEADQHQQAVEVYRRLAKMGDANAAVVAAEMIAEDGGYEKAVNYLAVLRKATGLNTLSGIADLLTEYVNAAEAVRWLKEHADAGDADSYLVGSVVLANLGEIEKALTWCDKAVDAGVTGATTHAAKIYAQAGLVDTALVHAQVAARCGAPVALAEVGHVHVERGLRRRAMDCFAGAATRGHDESWVLAAEQAAYLGEIADAASCYRRARAAATPAAAARIAVALCHQEMVHEALRWYIGAVDVASADVLVPLAEFLEGDAAGVVVDAYATRQCVDRGTAMQWIGEGLALIAKKNAASNASWQQRINTSKCIGQPPVGESGGAVYWFEQAACNGYPAARLRAAELLLEFDRTHEALALLKEVRSTGLLRKTDPRLLVALIREKEFDEALAVIEMEIDLGETALVGQVVTALFRAERSKDATRLLERAVAAGDVSARVILADRQARKKRYDAALRHYLVAYCHGREDVLEKIERILTVNGDFTVLEDLRRYGVTVKGEPNLPWTLEDVAGGLDVGVADMKSDYAPR</sequence>
<dbReference type="Pfam" id="PF13432">
    <property type="entry name" value="TPR_16"/>
    <property type="match status" value="1"/>
</dbReference>
<dbReference type="Proteomes" id="UP000215199">
    <property type="component" value="Unassembled WGS sequence"/>
</dbReference>
<reference evidence="2" key="1">
    <citation type="submission" date="2017-07" db="EMBL/GenBank/DDBJ databases">
        <title>Comparative genome mining reveals phylogenetic distribution patterns of secondary metabolites in Amycolatopsis.</title>
        <authorList>
            <person name="Adamek M."/>
            <person name="Alanjary M."/>
            <person name="Sales-Ortells H."/>
            <person name="Goodfellow M."/>
            <person name="Bull A.T."/>
            <person name="Kalinowski J."/>
            <person name="Ziemert N."/>
        </authorList>
    </citation>
    <scope>NUCLEOTIDE SEQUENCE [LARGE SCALE GENOMIC DNA]</scope>
    <source>
        <strain evidence="2">H5</strain>
    </source>
</reference>
<gene>
    <name evidence="1" type="ORF">CF165_46005</name>
</gene>
<dbReference type="EMBL" id="NMUL01000074">
    <property type="protein sequence ID" value="OXM59762.1"/>
    <property type="molecule type" value="Genomic_DNA"/>
</dbReference>
<dbReference type="PANTHER" id="PTHR12558">
    <property type="entry name" value="CELL DIVISION CYCLE 16,23,27"/>
    <property type="match status" value="1"/>
</dbReference>
<dbReference type="InterPro" id="IPR011990">
    <property type="entry name" value="TPR-like_helical_dom_sf"/>
</dbReference>
<comment type="caution">
    <text evidence="1">The sequence shown here is derived from an EMBL/GenBank/DDBJ whole genome shotgun (WGS) entry which is preliminary data.</text>
</comment>
<evidence type="ECO:0000313" key="1">
    <source>
        <dbReference type="EMBL" id="OXM59762.1"/>
    </source>
</evidence>
<name>A0A229SLF6_9PSEU</name>
<dbReference type="SUPFAM" id="SSF48452">
    <property type="entry name" value="TPR-like"/>
    <property type="match status" value="1"/>
</dbReference>
<dbReference type="PANTHER" id="PTHR12558:SF13">
    <property type="entry name" value="CELL DIVISION CYCLE PROTEIN 27 HOMOLOG"/>
    <property type="match status" value="1"/>
</dbReference>
<dbReference type="RefSeq" id="WP_093953929.1">
    <property type="nucleotide sequence ID" value="NZ_NMUL01000074.1"/>
</dbReference>
<keyword evidence="2" id="KW-1185">Reference proteome</keyword>
<dbReference type="OrthoDB" id="3964962at2"/>
<protein>
    <submittedName>
        <fullName evidence="1">Uncharacterized protein</fullName>
    </submittedName>
</protein>
<proteinExistence type="predicted"/>
<accession>A0A229SLF6</accession>
<dbReference type="Gene3D" id="1.25.40.10">
    <property type="entry name" value="Tetratricopeptide repeat domain"/>
    <property type="match status" value="2"/>
</dbReference>
<dbReference type="SUPFAM" id="SSF81901">
    <property type="entry name" value="HCP-like"/>
    <property type="match status" value="2"/>
</dbReference>